<dbReference type="Proteomes" id="UP000536835">
    <property type="component" value="Unassembled WGS sequence"/>
</dbReference>
<dbReference type="AlphaFoldDB" id="A0A7Y3W5T7"/>
<feature type="chain" id="PRO_5031570216" description="Lipoprotein" evidence="1">
    <location>
        <begin position="19"/>
        <end position="95"/>
    </location>
</feature>
<proteinExistence type="predicted"/>
<dbReference type="PROSITE" id="PS51257">
    <property type="entry name" value="PROKAR_LIPOPROTEIN"/>
    <property type="match status" value="1"/>
</dbReference>
<gene>
    <name evidence="2" type="ORF">HK107_09790</name>
</gene>
<accession>A0A7Y3W5T7</accession>
<dbReference type="EMBL" id="JABFCX010000003">
    <property type="protein sequence ID" value="NNU16611.1"/>
    <property type="molecule type" value="Genomic_DNA"/>
</dbReference>
<comment type="caution">
    <text evidence="2">The sequence shown here is derived from an EMBL/GenBank/DDBJ whole genome shotgun (WGS) entry which is preliminary data.</text>
</comment>
<evidence type="ECO:0008006" key="4">
    <source>
        <dbReference type="Google" id="ProtNLM"/>
    </source>
</evidence>
<organism evidence="2 3">
    <name type="scientific">Parvularcula mediterranea</name>
    <dbReference type="NCBI Taxonomy" id="2732508"/>
    <lineage>
        <taxon>Bacteria</taxon>
        <taxon>Pseudomonadati</taxon>
        <taxon>Pseudomonadota</taxon>
        <taxon>Alphaproteobacteria</taxon>
        <taxon>Parvularculales</taxon>
        <taxon>Parvularculaceae</taxon>
        <taxon>Parvularcula</taxon>
    </lineage>
</organism>
<feature type="signal peptide" evidence="1">
    <location>
        <begin position="1"/>
        <end position="18"/>
    </location>
</feature>
<name>A0A7Y3W5T7_9PROT</name>
<sequence>MRAAALFALAVLALGACTTVTEVDEGPYFTEGFSDGCRTAEARRAAFDTRSFRNDELFQNQPSYAAGWREGFANCQRTGIGGPQPTSTGAVEPIL</sequence>
<protein>
    <recommendedName>
        <fullName evidence="4">Lipoprotein</fullName>
    </recommendedName>
</protein>
<keyword evidence="1" id="KW-0732">Signal</keyword>
<reference evidence="2 3" key="1">
    <citation type="submission" date="2020-05" db="EMBL/GenBank/DDBJ databases">
        <title>Parvularcula mediterraneae sp. nov., isolated from polypropylene straw from shallow seawater of the seashore of Laganas in Zakynthos island, Greece.</title>
        <authorList>
            <person name="Szabo I."/>
            <person name="Al-Omari J."/>
            <person name="Rado J."/>
            <person name="Szerdahelyi G.S."/>
        </authorList>
    </citation>
    <scope>NUCLEOTIDE SEQUENCE [LARGE SCALE GENOMIC DNA]</scope>
    <source>
        <strain evidence="2 3">ZS-1/3</strain>
    </source>
</reference>
<evidence type="ECO:0000313" key="3">
    <source>
        <dbReference type="Proteomes" id="UP000536835"/>
    </source>
</evidence>
<evidence type="ECO:0000256" key="1">
    <source>
        <dbReference type="SAM" id="SignalP"/>
    </source>
</evidence>
<keyword evidence="3" id="KW-1185">Reference proteome</keyword>
<dbReference type="RefSeq" id="WP_173199238.1">
    <property type="nucleotide sequence ID" value="NZ_JABFCX010000003.1"/>
</dbReference>
<evidence type="ECO:0000313" key="2">
    <source>
        <dbReference type="EMBL" id="NNU16611.1"/>
    </source>
</evidence>